<protein>
    <recommendedName>
        <fullName evidence="1">Baseplate protein J-like barrel domain-containing protein</fullName>
    </recommendedName>
</protein>
<organism evidence="2 3">
    <name type="scientific">Lactobacillus crispatus</name>
    <dbReference type="NCBI Taxonomy" id="47770"/>
    <lineage>
        <taxon>Bacteria</taxon>
        <taxon>Bacillati</taxon>
        <taxon>Bacillota</taxon>
        <taxon>Bacilli</taxon>
        <taxon>Lactobacillales</taxon>
        <taxon>Lactobacillaceae</taxon>
        <taxon>Lactobacillus</taxon>
    </lineage>
</organism>
<name>A0A7H9E821_9LACO</name>
<dbReference type="PANTHER" id="PTHR37829">
    <property type="entry name" value="PHAGE-LIKE ELEMENT PBSX PROTEIN XKDT"/>
    <property type="match status" value="1"/>
</dbReference>
<dbReference type="RefSeq" id="WP_180862038.1">
    <property type="nucleotide sequence ID" value="NZ_CP047415.1"/>
</dbReference>
<dbReference type="InterPro" id="IPR006949">
    <property type="entry name" value="Barrel_Baseplate_J-like"/>
</dbReference>
<evidence type="ECO:0000259" key="1">
    <source>
        <dbReference type="Pfam" id="PF04865"/>
    </source>
</evidence>
<dbReference type="InterPro" id="IPR052399">
    <property type="entry name" value="Phage_Baseplate_Assmbl_Protein"/>
</dbReference>
<dbReference type="Proteomes" id="UP000510660">
    <property type="component" value="Chromosome"/>
</dbReference>
<evidence type="ECO:0000313" key="3">
    <source>
        <dbReference type="Proteomes" id="UP000510660"/>
    </source>
</evidence>
<evidence type="ECO:0000313" key="2">
    <source>
        <dbReference type="EMBL" id="QLL73793.1"/>
    </source>
</evidence>
<gene>
    <name evidence="2" type="ORF">GTO85_05125</name>
</gene>
<feature type="domain" description="Baseplate protein J-like barrel" evidence="1">
    <location>
        <begin position="106"/>
        <end position="185"/>
    </location>
</feature>
<sequence>MAIASFGLHKRGFLAPTYEEILDSVEDDLMQRFGTDIVLTSNSNFGIIARLIAWRETLLIQELQKTYYSAYISTATESSLDRIGANLDLPRKVATPSFANIQIVTDDEYLIQAGEQFETDDGVVFDLIKDVTTAKDSSGQYIGVGVVQSVETGDFNNVLPNTITIVSNPDEDIISVTNPQKAAGGQDDEDDSTYRARLIMENVAKPGPSTAGIKSALMNLPGVRQVNIIENPFADADQYGNPPYSVHVFCLGGKEDDIASCLADKVAAGISLTGSKEVQAKDATGEVKKINFDYATDKPIYARVKIRTTDEWNADDGADYVKQEIADYINSLLMGGTVYLTKIYPSIYSIEGVGEALVEIGTDPEHLADKDIPTQPFEAVSCDTKNIEVVVNGV</sequence>
<dbReference type="EMBL" id="CP047415">
    <property type="protein sequence ID" value="QLL73793.1"/>
    <property type="molecule type" value="Genomic_DNA"/>
</dbReference>
<dbReference type="PANTHER" id="PTHR37829:SF3">
    <property type="entry name" value="PROTEIN JAYE-RELATED"/>
    <property type="match status" value="1"/>
</dbReference>
<dbReference type="AlphaFoldDB" id="A0A7H9E821"/>
<accession>A0A7H9E821</accession>
<dbReference type="Pfam" id="PF04865">
    <property type="entry name" value="Baseplate_J"/>
    <property type="match status" value="1"/>
</dbReference>
<reference evidence="2 3" key="1">
    <citation type="submission" date="2020-01" db="EMBL/GenBank/DDBJ databases">
        <title>Complete and circular genome sequences of six lactobacillus isolates from horses.</title>
        <authorList>
            <person name="Hassan H.M."/>
        </authorList>
    </citation>
    <scope>NUCLEOTIDE SEQUENCE [LARGE SCALE GENOMIC DNA]</scope>
    <source>
        <strain evidence="2 3">1D</strain>
    </source>
</reference>
<proteinExistence type="predicted"/>